<evidence type="ECO:0000256" key="3">
    <source>
        <dbReference type="ARBA" id="ARBA00023186"/>
    </source>
</evidence>
<dbReference type="SMART" id="SM00833">
    <property type="entry name" value="CobW_C"/>
    <property type="match status" value="1"/>
</dbReference>
<evidence type="ECO:0000259" key="6">
    <source>
        <dbReference type="SMART" id="SM00833"/>
    </source>
</evidence>
<keyword evidence="1" id="KW-0547">Nucleotide-binding</keyword>
<dbReference type="Pfam" id="PF07683">
    <property type="entry name" value="CobW_C"/>
    <property type="match status" value="1"/>
</dbReference>
<dbReference type="SUPFAM" id="SSF52540">
    <property type="entry name" value="P-loop containing nucleoside triphosphate hydrolases"/>
    <property type="match status" value="1"/>
</dbReference>
<name>A0ABW2RP84_9BACL</name>
<dbReference type="InterPro" id="IPR027417">
    <property type="entry name" value="P-loop_NTPase"/>
</dbReference>
<dbReference type="PANTHER" id="PTHR43603:SF3">
    <property type="entry name" value="ZINC CHAPERONE YCIC"/>
    <property type="match status" value="1"/>
</dbReference>
<evidence type="ECO:0000256" key="5">
    <source>
        <dbReference type="ARBA" id="ARBA00049117"/>
    </source>
</evidence>
<accession>A0ABW2RP84</accession>
<evidence type="ECO:0000256" key="1">
    <source>
        <dbReference type="ARBA" id="ARBA00022741"/>
    </source>
</evidence>
<sequence length="400" mass="45845">MQSKIPVTVLSGYLGSGKTTILNHVLNNRQGLKVAVIVNDMSEINIDANLIGKEANLSRTEERLVELSNGCICCTLREDLLKEVERLAKENRYDYILIESTGISEPIPVAQTFTYSDEENGIDLPSLCRLDTMVTVVDAHRFWHDFSSGESLLDRKQALGEEDTRDVVSLLIDQIEFCDVLILNKCDMISAEEADRLEAVLRKLQPKAKFIRAAHGQVDPKEILHTERFDFEEASQSAGWIKELQTEHTPETDEYGITSFVYRRRRPFHPERLNDWLYQWPEEVVRAKGMLWLATRNELAVQFSQAGPSIQMGAEGYWIAAMPEEEQREVLAEYPEIQATWDELYGDRMTELVIIGIDLNRSEIEAQLDALLLTDEEMELDWSRFPDPLPQEHIVEQEMA</sequence>
<dbReference type="InterPro" id="IPR003495">
    <property type="entry name" value="CobW/HypB/UreG_nucleotide-bd"/>
</dbReference>
<keyword evidence="8" id="KW-1185">Reference proteome</keyword>
<evidence type="ECO:0000256" key="4">
    <source>
        <dbReference type="ARBA" id="ARBA00034320"/>
    </source>
</evidence>
<dbReference type="PANTHER" id="PTHR43603">
    <property type="entry name" value="COBW DOMAIN-CONTAINING PROTEIN DDB_G0274527"/>
    <property type="match status" value="1"/>
</dbReference>
<dbReference type="EMBL" id="JBHTBW010000062">
    <property type="protein sequence ID" value="MFC7442864.1"/>
    <property type="molecule type" value="Genomic_DNA"/>
</dbReference>
<gene>
    <name evidence="7" type="ORF">ACFQNG_17460</name>
</gene>
<protein>
    <submittedName>
        <fullName evidence="7">GTP-binding protein</fullName>
    </submittedName>
</protein>
<keyword evidence="2" id="KW-0378">Hydrolase</keyword>
<dbReference type="Gene3D" id="3.40.50.300">
    <property type="entry name" value="P-loop containing nucleotide triphosphate hydrolases"/>
    <property type="match status" value="1"/>
</dbReference>
<dbReference type="InterPro" id="IPR036627">
    <property type="entry name" value="CobW-likC_sf"/>
</dbReference>
<organism evidence="7 8">
    <name type="scientific">Laceyella putida</name>
    <dbReference type="NCBI Taxonomy" id="110101"/>
    <lineage>
        <taxon>Bacteria</taxon>
        <taxon>Bacillati</taxon>
        <taxon>Bacillota</taxon>
        <taxon>Bacilli</taxon>
        <taxon>Bacillales</taxon>
        <taxon>Thermoactinomycetaceae</taxon>
        <taxon>Laceyella</taxon>
    </lineage>
</organism>
<evidence type="ECO:0000313" key="8">
    <source>
        <dbReference type="Proteomes" id="UP001596500"/>
    </source>
</evidence>
<dbReference type="Proteomes" id="UP001596500">
    <property type="component" value="Unassembled WGS sequence"/>
</dbReference>
<reference evidence="8" key="1">
    <citation type="journal article" date="2019" name="Int. J. Syst. Evol. Microbiol.">
        <title>The Global Catalogue of Microorganisms (GCM) 10K type strain sequencing project: providing services to taxonomists for standard genome sequencing and annotation.</title>
        <authorList>
            <consortium name="The Broad Institute Genomics Platform"/>
            <consortium name="The Broad Institute Genome Sequencing Center for Infectious Disease"/>
            <person name="Wu L."/>
            <person name="Ma J."/>
        </authorList>
    </citation>
    <scope>NUCLEOTIDE SEQUENCE [LARGE SCALE GENOMIC DNA]</scope>
    <source>
        <strain evidence="8">CGMCC 1.12942</strain>
    </source>
</reference>
<comment type="catalytic activity">
    <reaction evidence="5">
        <text>GTP + H2O = GDP + phosphate + H(+)</text>
        <dbReference type="Rhea" id="RHEA:19669"/>
        <dbReference type="ChEBI" id="CHEBI:15377"/>
        <dbReference type="ChEBI" id="CHEBI:15378"/>
        <dbReference type="ChEBI" id="CHEBI:37565"/>
        <dbReference type="ChEBI" id="CHEBI:43474"/>
        <dbReference type="ChEBI" id="CHEBI:58189"/>
    </reaction>
    <physiologicalReaction direction="left-to-right" evidence="5">
        <dbReference type="Rhea" id="RHEA:19670"/>
    </physiologicalReaction>
</comment>
<dbReference type="Gene3D" id="3.30.1220.10">
    <property type="entry name" value="CobW-like, C-terminal domain"/>
    <property type="match status" value="1"/>
</dbReference>
<dbReference type="Pfam" id="PF02492">
    <property type="entry name" value="cobW"/>
    <property type="match status" value="1"/>
</dbReference>
<comment type="similarity">
    <text evidence="4">Belongs to the SIMIBI class G3E GTPase family. ZNG1 subfamily.</text>
</comment>
<evidence type="ECO:0000256" key="2">
    <source>
        <dbReference type="ARBA" id="ARBA00022801"/>
    </source>
</evidence>
<proteinExistence type="inferred from homology"/>
<evidence type="ECO:0000313" key="7">
    <source>
        <dbReference type="EMBL" id="MFC7442864.1"/>
    </source>
</evidence>
<dbReference type="CDD" id="cd03112">
    <property type="entry name" value="CobW-like"/>
    <property type="match status" value="1"/>
</dbReference>
<dbReference type="InterPro" id="IPR011629">
    <property type="entry name" value="CobW-like_C"/>
</dbReference>
<comment type="caution">
    <text evidence="7">The sequence shown here is derived from an EMBL/GenBank/DDBJ whole genome shotgun (WGS) entry which is preliminary data.</text>
</comment>
<feature type="domain" description="CobW C-terminal" evidence="6">
    <location>
        <begin position="257"/>
        <end position="372"/>
    </location>
</feature>
<keyword evidence="3" id="KW-0143">Chaperone</keyword>
<dbReference type="InterPro" id="IPR051927">
    <property type="entry name" value="Zn_Chap_cDPG_Synth"/>
</dbReference>
<dbReference type="RefSeq" id="WP_379867026.1">
    <property type="nucleotide sequence ID" value="NZ_JBHTBW010000062.1"/>
</dbReference>